<gene>
    <name evidence="2" type="ORF">STAS_14616</name>
</gene>
<name>A0A5A7PZ77_STRAF</name>
<feature type="region of interest" description="Disordered" evidence="1">
    <location>
        <begin position="106"/>
        <end position="138"/>
    </location>
</feature>
<proteinExistence type="predicted"/>
<evidence type="ECO:0000256" key="1">
    <source>
        <dbReference type="SAM" id="MobiDB-lite"/>
    </source>
</evidence>
<dbReference type="Proteomes" id="UP000325081">
    <property type="component" value="Unassembled WGS sequence"/>
</dbReference>
<organism evidence="2 3">
    <name type="scientific">Striga asiatica</name>
    <name type="common">Asiatic witchweed</name>
    <name type="synonym">Buchnera asiatica</name>
    <dbReference type="NCBI Taxonomy" id="4170"/>
    <lineage>
        <taxon>Eukaryota</taxon>
        <taxon>Viridiplantae</taxon>
        <taxon>Streptophyta</taxon>
        <taxon>Embryophyta</taxon>
        <taxon>Tracheophyta</taxon>
        <taxon>Spermatophyta</taxon>
        <taxon>Magnoliopsida</taxon>
        <taxon>eudicotyledons</taxon>
        <taxon>Gunneridae</taxon>
        <taxon>Pentapetalae</taxon>
        <taxon>asterids</taxon>
        <taxon>lamiids</taxon>
        <taxon>Lamiales</taxon>
        <taxon>Orobanchaceae</taxon>
        <taxon>Buchnereae</taxon>
        <taxon>Striga</taxon>
    </lineage>
</organism>
<dbReference type="EMBL" id="BKCP01005461">
    <property type="protein sequence ID" value="GER38160.1"/>
    <property type="molecule type" value="Genomic_DNA"/>
</dbReference>
<evidence type="ECO:0000313" key="2">
    <source>
        <dbReference type="EMBL" id="GER38160.1"/>
    </source>
</evidence>
<comment type="caution">
    <text evidence="2">The sequence shown here is derived from an EMBL/GenBank/DDBJ whole genome shotgun (WGS) entry which is preliminary data.</text>
</comment>
<accession>A0A5A7PZ77</accession>
<keyword evidence="3" id="KW-1185">Reference proteome</keyword>
<dbReference type="AlphaFoldDB" id="A0A5A7PZ77"/>
<reference evidence="3" key="1">
    <citation type="journal article" date="2019" name="Curr. Biol.">
        <title>Genome Sequence of Striga asiatica Provides Insight into the Evolution of Plant Parasitism.</title>
        <authorList>
            <person name="Yoshida S."/>
            <person name="Kim S."/>
            <person name="Wafula E.K."/>
            <person name="Tanskanen J."/>
            <person name="Kim Y.M."/>
            <person name="Honaas L."/>
            <person name="Yang Z."/>
            <person name="Spallek T."/>
            <person name="Conn C.E."/>
            <person name="Ichihashi Y."/>
            <person name="Cheong K."/>
            <person name="Cui S."/>
            <person name="Der J.P."/>
            <person name="Gundlach H."/>
            <person name="Jiao Y."/>
            <person name="Hori C."/>
            <person name="Ishida J.K."/>
            <person name="Kasahara H."/>
            <person name="Kiba T."/>
            <person name="Kim M.S."/>
            <person name="Koo N."/>
            <person name="Laohavisit A."/>
            <person name="Lee Y.H."/>
            <person name="Lumba S."/>
            <person name="McCourt P."/>
            <person name="Mortimer J.C."/>
            <person name="Mutuku J.M."/>
            <person name="Nomura T."/>
            <person name="Sasaki-Sekimoto Y."/>
            <person name="Seto Y."/>
            <person name="Wang Y."/>
            <person name="Wakatake T."/>
            <person name="Sakakibara H."/>
            <person name="Demura T."/>
            <person name="Yamaguchi S."/>
            <person name="Yoneyama K."/>
            <person name="Manabe R.I."/>
            <person name="Nelson D.C."/>
            <person name="Schulman A.H."/>
            <person name="Timko M.P."/>
            <person name="dePamphilis C.W."/>
            <person name="Choi D."/>
            <person name="Shirasu K."/>
        </authorList>
    </citation>
    <scope>NUCLEOTIDE SEQUENCE [LARGE SCALE GENOMIC DNA]</scope>
    <source>
        <strain evidence="3">cv. UVA1</strain>
    </source>
</reference>
<protein>
    <submittedName>
        <fullName evidence="2">Peptidase</fullName>
    </submittedName>
</protein>
<sequence length="155" mass="17149">MACFQGKFLISGNSIQKDIEALSKKERMPVAIECGLTDLPIFQKTVDGVPALDRSTLGSLSDPSLAYSKARQRIHTGVTYYRAVDNDLRFHLVLIQELVKGGEGIEPSANKESGQLSSRLPPPWNRKPKEGKKDSNPKNLLSRMLGVLRVAILYL</sequence>
<evidence type="ECO:0000313" key="3">
    <source>
        <dbReference type="Proteomes" id="UP000325081"/>
    </source>
</evidence>
<feature type="compositionally biased region" description="Basic and acidic residues" evidence="1">
    <location>
        <begin position="127"/>
        <end position="136"/>
    </location>
</feature>